<proteinExistence type="predicted"/>
<dbReference type="AlphaFoldDB" id="A0A1E5QED0"/>
<name>A0A1E5QED0_9CYAN</name>
<dbReference type="Pfam" id="PF00293">
    <property type="entry name" value="NUDIX"/>
    <property type="match status" value="1"/>
</dbReference>
<organism evidence="3">
    <name type="scientific">Desertifilum tharense IPPAS B-1220</name>
    <dbReference type="NCBI Taxonomy" id="1781255"/>
    <lineage>
        <taxon>Bacteria</taxon>
        <taxon>Bacillati</taxon>
        <taxon>Cyanobacteriota</taxon>
        <taxon>Cyanophyceae</taxon>
        <taxon>Desertifilales</taxon>
        <taxon>Desertifilaceae</taxon>
        <taxon>Desertifilum</taxon>
    </lineage>
</organism>
<dbReference type="InterPro" id="IPR020084">
    <property type="entry name" value="NUDIX_hydrolase_CS"/>
</dbReference>
<dbReference type="GO" id="GO:0016787">
    <property type="term" value="F:hydrolase activity"/>
    <property type="evidence" value="ECO:0007669"/>
    <property type="project" value="UniProtKB-KW"/>
</dbReference>
<dbReference type="RefSeq" id="WP_069969364.1">
    <property type="nucleotide sequence ID" value="NZ_CM124774.1"/>
</dbReference>
<evidence type="ECO:0000313" key="3">
    <source>
        <dbReference type="EMBL" id="OEJ73022.1"/>
    </source>
</evidence>
<dbReference type="Gene3D" id="3.90.79.10">
    <property type="entry name" value="Nucleoside Triphosphate Pyrophosphohydrolase"/>
    <property type="match status" value="1"/>
</dbReference>
<keyword evidence="1 3" id="KW-0378">Hydrolase</keyword>
<dbReference type="STRING" id="1781255.BH720_21960"/>
<evidence type="ECO:0000259" key="2">
    <source>
        <dbReference type="PROSITE" id="PS51462"/>
    </source>
</evidence>
<dbReference type="EMBL" id="MJGC01000101">
    <property type="protein sequence ID" value="OEJ73022.1"/>
    <property type="molecule type" value="Genomic_DNA"/>
</dbReference>
<dbReference type="OrthoDB" id="7376250at2"/>
<dbReference type="CDD" id="cd04688">
    <property type="entry name" value="NUDIX_Hydrolase"/>
    <property type="match status" value="1"/>
</dbReference>
<feature type="domain" description="Nudix hydrolase" evidence="2">
    <location>
        <begin position="4"/>
        <end position="144"/>
    </location>
</feature>
<dbReference type="PROSITE" id="PS51462">
    <property type="entry name" value="NUDIX"/>
    <property type="match status" value="1"/>
</dbReference>
<reference evidence="3" key="1">
    <citation type="submission" date="2016-09" db="EMBL/GenBank/DDBJ databases">
        <title>Draft genome of thermotolerant cyanobacterium Desertifilum sp. strain IPPAS B-1220.</title>
        <authorList>
            <person name="Sinetova M.A."/>
            <person name="Bolakhan K."/>
            <person name="Zayadan B.K."/>
            <person name="Mironov K.S."/>
            <person name="Ustinova V."/>
            <person name="Kupriyanova E.V."/>
            <person name="Sidorov R.A."/>
            <person name="Skrypnik A.N."/>
            <person name="Gogoleva N.E."/>
            <person name="Gogolev Y.V."/>
            <person name="Los D.A."/>
        </authorList>
    </citation>
    <scope>NUCLEOTIDE SEQUENCE [LARGE SCALE GENOMIC DNA]</scope>
    <source>
        <strain evidence="3">IPPAS B-1220</strain>
    </source>
</reference>
<sequence length="144" mass="16326">MHPSPIRVLSLGLIRQGDRTFLAQGYDSVTQKAFYRALGGGLEFGESSLEALKREFQEEINAELTDIQYLCTIENRFVSNGKPGHEIIFLYQCDFADPKFYHVETLPFLDAGGTLKFTALWVEIAQCLSGELFVVPAEFLRYLH</sequence>
<gene>
    <name evidence="3" type="ORF">BH720_21960</name>
</gene>
<dbReference type="InterPro" id="IPR015797">
    <property type="entry name" value="NUDIX_hydrolase-like_dom_sf"/>
</dbReference>
<protein>
    <submittedName>
        <fullName evidence="3">NUDIX hydrolase</fullName>
    </submittedName>
</protein>
<comment type="caution">
    <text evidence="3">The sequence shown here is derived from an EMBL/GenBank/DDBJ whole genome shotgun (WGS) entry which is preliminary data.</text>
</comment>
<dbReference type="PROSITE" id="PS00893">
    <property type="entry name" value="NUDIX_BOX"/>
    <property type="match status" value="1"/>
</dbReference>
<dbReference type="SUPFAM" id="SSF55811">
    <property type="entry name" value="Nudix"/>
    <property type="match status" value="1"/>
</dbReference>
<accession>A0A1E5QED0</accession>
<dbReference type="InterPro" id="IPR000086">
    <property type="entry name" value="NUDIX_hydrolase_dom"/>
</dbReference>
<evidence type="ECO:0000256" key="1">
    <source>
        <dbReference type="ARBA" id="ARBA00022801"/>
    </source>
</evidence>